<reference evidence="2" key="1">
    <citation type="journal article" date="2021" name="Proc. Natl. Acad. Sci. U.S.A.">
        <title>A Catalog of Tens of Thousands of Viruses from Human Metagenomes Reveals Hidden Associations with Chronic Diseases.</title>
        <authorList>
            <person name="Tisza M.J."/>
            <person name="Buck C.B."/>
        </authorList>
    </citation>
    <scope>NUCLEOTIDE SEQUENCE</scope>
    <source>
        <strain evidence="2">CtX5W26</strain>
    </source>
</reference>
<dbReference type="InterPro" id="IPR007539">
    <property type="entry name" value="DUF551"/>
</dbReference>
<dbReference type="Pfam" id="PF04448">
    <property type="entry name" value="DUF551"/>
    <property type="match status" value="1"/>
</dbReference>
<organism evidence="2">
    <name type="scientific">Siphoviridae sp. ctX5W26</name>
    <dbReference type="NCBI Taxonomy" id="2825540"/>
    <lineage>
        <taxon>Viruses</taxon>
        <taxon>Duplodnaviria</taxon>
        <taxon>Heunggongvirae</taxon>
        <taxon>Uroviricota</taxon>
        <taxon>Caudoviricetes</taxon>
    </lineage>
</organism>
<proteinExistence type="predicted"/>
<accession>A0A8S5UEN2</accession>
<dbReference type="EMBL" id="BK016076">
    <property type="protein sequence ID" value="DAF92883.1"/>
    <property type="molecule type" value="Genomic_DNA"/>
</dbReference>
<feature type="domain" description="DUF551" evidence="1">
    <location>
        <begin position="51"/>
        <end position="107"/>
    </location>
</feature>
<evidence type="ECO:0000313" key="2">
    <source>
        <dbReference type="EMBL" id="DAF92883.1"/>
    </source>
</evidence>
<name>A0A8S5UEN2_9CAUD</name>
<evidence type="ECO:0000259" key="1">
    <source>
        <dbReference type="Pfam" id="PF04448"/>
    </source>
</evidence>
<sequence>MRGDRKVNKNRTLEEIQEDIRTLTRAPSEFIHAKLDELAEEVAELTKPKMIPCSERLPEKNKPVLGWYKDNPFSGYTYGIVMKNSMGWVLDPGNKYCSSVAAWMPLP</sequence>
<protein>
    <recommendedName>
        <fullName evidence="1">DUF551 domain-containing protein</fullName>
    </recommendedName>
</protein>